<dbReference type="GO" id="GO:0000981">
    <property type="term" value="F:DNA-binding transcription factor activity, RNA polymerase II-specific"/>
    <property type="evidence" value="ECO:0007669"/>
    <property type="project" value="InterPro"/>
</dbReference>
<dbReference type="GO" id="GO:0008270">
    <property type="term" value="F:zinc ion binding"/>
    <property type="evidence" value="ECO:0007669"/>
    <property type="project" value="InterPro"/>
</dbReference>
<gene>
    <name evidence="8" type="ORF">EUX98_g6726</name>
</gene>
<dbReference type="Pfam" id="PF04082">
    <property type="entry name" value="Fungal_trans"/>
    <property type="match status" value="1"/>
</dbReference>
<evidence type="ECO:0000256" key="2">
    <source>
        <dbReference type="ARBA" id="ARBA00022723"/>
    </source>
</evidence>
<dbReference type="InterPro" id="IPR001138">
    <property type="entry name" value="Zn2Cys6_DnaBD"/>
</dbReference>
<evidence type="ECO:0000313" key="8">
    <source>
        <dbReference type="EMBL" id="THH27475.1"/>
    </source>
</evidence>
<sequence length="765" mass="83801">MASRNDQFRLISTKSSSSAAVGLTDLTQMSITSDPSDPLSSAEQANVAFVKGAKRKRLSKACDACHKSKRRCDGTAPCSNCYFASKECTYTDSSGRPVPAPRNVHPQLGVDSLAVDVHASPAYRKDVPEGTAAVPARVHPSADPSTSRGVRRVADDLSVIDNSKRVRPEGVDTSVSIISPLSSPSGPGSASGSPSSLLDPETTHELTNLFFTHSNPGRMIIHKPSFSTALTNEQLPPYLVLAVCAVAAPHSIDIAIKAPSQRLAGVPFFQEAVSIMFDASGRLLAEPNLATAQALCLLELHEVSASHSWTKHYRYFDLALKIMEESLDVSRADELSLTTPPLSPGARTACIERECTRRCFWLVQVMSWINGIYTFRPLRPRSVELMRHVRLPVDETSFELAVPVQAGEFMHIPAPHTKFASQFGHLCRILSLYQRLQAELNSNKSGSEQLRAVNDVKKGVQIWVESLAEHLRFSEANLDKQVTMFETSSNTGAWCFCFMHVLHPCLILSMTEVDRREAEVVGWVRNQLNVVFTAIGGRAKNTVLSACALWSYSKYQPNDPQLHKWDDEFERLWGFRVAVVADQWRKCQEEQRSQIGRTYPVDGVVSTRESPPAFTVAESSSSSAGSSPHELEPQQHPGDRGRGIVVMDLAAHPERHGSYVVQHPPSHVDLGLVDAVGGPGKKSLPSLKASGLLDSWTHNATAKQNTRAPPPQQQQQQTHQQVQQQLQQQQHIIGSHTAGPPHGAPPLVRSGQSMPVGLKWLNSES</sequence>
<evidence type="ECO:0000259" key="7">
    <source>
        <dbReference type="PROSITE" id="PS50048"/>
    </source>
</evidence>
<dbReference type="PANTHER" id="PTHR47338">
    <property type="entry name" value="ZN(II)2CYS6 TRANSCRIPTION FACTOR (EUROFUNG)-RELATED"/>
    <property type="match status" value="1"/>
</dbReference>
<dbReference type="EMBL" id="SGPM01000249">
    <property type="protein sequence ID" value="THH27475.1"/>
    <property type="molecule type" value="Genomic_DNA"/>
</dbReference>
<feature type="compositionally biased region" description="Low complexity" evidence="6">
    <location>
        <begin position="713"/>
        <end position="730"/>
    </location>
</feature>
<organism evidence="8 9">
    <name type="scientific">Antrodiella citrinella</name>
    <dbReference type="NCBI Taxonomy" id="2447956"/>
    <lineage>
        <taxon>Eukaryota</taxon>
        <taxon>Fungi</taxon>
        <taxon>Dikarya</taxon>
        <taxon>Basidiomycota</taxon>
        <taxon>Agaricomycotina</taxon>
        <taxon>Agaricomycetes</taxon>
        <taxon>Polyporales</taxon>
        <taxon>Steccherinaceae</taxon>
        <taxon>Antrodiella</taxon>
    </lineage>
</organism>
<dbReference type="Proteomes" id="UP000308730">
    <property type="component" value="Unassembled WGS sequence"/>
</dbReference>
<keyword evidence="4" id="KW-0804">Transcription</keyword>
<evidence type="ECO:0000256" key="1">
    <source>
        <dbReference type="ARBA" id="ARBA00004123"/>
    </source>
</evidence>
<dbReference type="SMART" id="SM00066">
    <property type="entry name" value="GAL4"/>
    <property type="match status" value="1"/>
</dbReference>
<proteinExistence type="predicted"/>
<dbReference type="Gene3D" id="4.10.240.10">
    <property type="entry name" value="Zn(2)-C6 fungal-type DNA-binding domain"/>
    <property type="match status" value="1"/>
</dbReference>
<evidence type="ECO:0000256" key="6">
    <source>
        <dbReference type="SAM" id="MobiDB-lite"/>
    </source>
</evidence>
<dbReference type="InterPro" id="IPR036864">
    <property type="entry name" value="Zn2-C6_fun-type_DNA-bd_sf"/>
</dbReference>
<evidence type="ECO:0000256" key="3">
    <source>
        <dbReference type="ARBA" id="ARBA00023015"/>
    </source>
</evidence>
<protein>
    <recommendedName>
        <fullName evidence="7">Zn(2)-C6 fungal-type domain-containing protein</fullName>
    </recommendedName>
</protein>
<comment type="caution">
    <text evidence="8">The sequence shown here is derived from an EMBL/GenBank/DDBJ whole genome shotgun (WGS) entry which is preliminary data.</text>
</comment>
<keyword evidence="5" id="KW-0539">Nucleus</keyword>
<feature type="region of interest" description="Disordered" evidence="6">
    <location>
        <begin position="171"/>
        <end position="199"/>
    </location>
</feature>
<dbReference type="PANTHER" id="PTHR47338:SF5">
    <property type="entry name" value="ZN(II)2CYS6 TRANSCRIPTION FACTOR (EUROFUNG)"/>
    <property type="match status" value="1"/>
</dbReference>
<evidence type="ECO:0000313" key="9">
    <source>
        <dbReference type="Proteomes" id="UP000308730"/>
    </source>
</evidence>
<evidence type="ECO:0000256" key="5">
    <source>
        <dbReference type="ARBA" id="ARBA00023242"/>
    </source>
</evidence>
<keyword evidence="9" id="KW-1185">Reference proteome</keyword>
<dbReference type="PROSITE" id="PS00463">
    <property type="entry name" value="ZN2_CY6_FUNGAL_1"/>
    <property type="match status" value="1"/>
</dbReference>
<keyword evidence="2" id="KW-0479">Metal-binding</keyword>
<dbReference type="GO" id="GO:0005634">
    <property type="term" value="C:nucleus"/>
    <property type="evidence" value="ECO:0007669"/>
    <property type="project" value="UniProtKB-SubCell"/>
</dbReference>
<feature type="compositionally biased region" description="Basic and acidic residues" evidence="6">
    <location>
        <begin position="629"/>
        <end position="641"/>
    </location>
</feature>
<feature type="compositionally biased region" description="Low complexity" evidence="6">
    <location>
        <begin position="174"/>
        <end position="198"/>
    </location>
</feature>
<dbReference type="InterPro" id="IPR007219">
    <property type="entry name" value="XnlR_reg_dom"/>
</dbReference>
<name>A0A4S4MP39_9APHY</name>
<accession>A0A4S4MP39</accession>
<feature type="region of interest" description="Disordered" evidence="6">
    <location>
        <begin position="702"/>
        <end position="765"/>
    </location>
</feature>
<dbReference type="Pfam" id="PF00172">
    <property type="entry name" value="Zn_clus"/>
    <property type="match status" value="1"/>
</dbReference>
<dbReference type="GO" id="GO:0006351">
    <property type="term" value="P:DNA-templated transcription"/>
    <property type="evidence" value="ECO:0007669"/>
    <property type="project" value="InterPro"/>
</dbReference>
<keyword evidence="3" id="KW-0805">Transcription regulation</keyword>
<comment type="subcellular location">
    <subcellularLocation>
        <location evidence="1">Nucleus</location>
    </subcellularLocation>
</comment>
<dbReference type="OrthoDB" id="2123952at2759"/>
<dbReference type="InterPro" id="IPR050815">
    <property type="entry name" value="TF_fung"/>
</dbReference>
<dbReference type="CDD" id="cd00067">
    <property type="entry name" value="GAL4"/>
    <property type="match status" value="1"/>
</dbReference>
<dbReference type="PROSITE" id="PS50048">
    <property type="entry name" value="ZN2_CY6_FUNGAL_2"/>
    <property type="match status" value="1"/>
</dbReference>
<evidence type="ECO:0000256" key="4">
    <source>
        <dbReference type="ARBA" id="ARBA00023163"/>
    </source>
</evidence>
<feature type="domain" description="Zn(2)-C6 fungal-type" evidence="7">
    <location>
        <begin position="61"/>
        <end position="90"/>
    </location>
</feature>
<dbReference type="SUPFAM" id="SSF57701">
    <property type="entry name" value="Zn2/Cys6 DNA-binding domain"/>
    <property type="match status" value="1"/>
</dbReference>
<feature type="region of interest" description="Disordered" evidence="6">
    <location>
        <begin position="126"/>
        <end position="154"/>
    </location>
</feature>
<reference evidence="8 9" key="1">
    <citation type="submission" date="2019-02" db="EMBL/GenBank/DDBJ databases">
        <title>Genome sequencing of the rare red list fungi Antrodiella citrinella (Flaviporus citrinellus).</title>
        <authorList>
            <person name="Buettner E."/>
            <person name="Kellner H."/>
        </authorList>
    </citation>
    <scope>NUCLEOTIDE SEQUENCE [LARGE SCALE GENOMIC DNA]</scope>
    <source>
        <strain evidence="8 9">DSM 108506</strain>
    </source>
</reference>
<dbReference type="AlphaFoldDB" id="A0A4S4MP39"/>
<dbReference type="CDD" id="cd12148">
    <property type="entry name" value="fungal_TF_MHR"/>
    <property type="match status" value="1"/>
</dbReference>
<feature type="region of interest" description="Disordered" evidence="6">
    <location>
        <begin position="602"/>
        <end position="641"/>
    </location>
</feature>
<dbReference type="GO" id="GO:0003677">
    <property type="term" value="F:DNA binding"/>
    <property type="evidence" value="ECO:0007669"/>
    <property type="project" value="InterPro"/>
</dbReference>